<feature type="transmembrane region" description="Helical" evidence="1">
    <location>
        <begin position="70"/>
        <end position="89"/>
    </location>
</feature>
<keyword evidence="1" id="KW-0812">Transmembrane</keyword>
<dbReference type="EMBL" id="CP042437">
    <property type="protein sequence ID" value="QEC76014.1"/>
    <property type="molecule type" value="Genomic_DNA"/>
</dbReference>
<sequence>MKLLPTALSFLVFIVIISLPPLVLGYGGHAGFLIEKFWLMFFFIGGLTFFTVMAIVFVGQINKEMYAQAFLAATTVKILACLFFVLIFLKKNTVNRYVFAGDFFYVYFLNMAFEIYGLLRNLRNQKIR</sequence>
<keyword evidence="1" id="KW-0472">Membrane</keyword>
<keyword evidence="1" id="KW-1133">Transmembrane helix</keyword>
<feature type="transmembrane region" description="Helical" evidence="1">
    <location>
        <begin position="38"/>
        <end position="58"/>
    </location>
</feature>
<dbReference type="RefSeq" id="WP_147053197.1">
    <property type="nucleotide sequence ID" value="NZ_CP042437.1"/>
</dbReference>
<name>A0A5B8VWE1_9SPHI</name>
<feature type="transmembrane region" description="Helical" evidence="1">
    <location>
        <begin position="7"/>
        <end position="26"/>
    </location>
</feature>
<evidence type="ECO:0000256" key="1">
    <source>
        <dbReference type="SAM" id="Phobius"/>
    </source>
</evidence>
<organism evidence="2 3">
    <name type="scientific">Mucilaginibacter ginsenosidivorax</name>
    <dbReference type="NCBI Taxonomy" id="862126"/>
    <lineage>
        <taxon>Bacteria</taxon>
        <taxon>Pseudomonadati</taxon>
        <taxon>Bacteroidota</taxon>
        <taxon>Sphingobacteriia</taxon>
        <taxon>Sphingobacteriales</taxon>
        <taxon>Sphingobacteriaceae</taxon>
        <taxon>Mucilaginibacter</taxon>
    </lineage>
</organism>
<reference evidence="2 3" key="1">
    <citation type="journal article" date="2013" name="J. Microbiol.">
        <title>Mucilaginibacter ginsenosidivorax sp. nov., with ginsenoside converting activity isolated from sediment.</title>
        <authorList>
            <person name="Kim J.K."/>
            <person name="Choi T.E."/>
            <person name="Liu Q.M."/>
            <person name="Park H.Y."/>
            <person name="Yi T.H."/>
            <person name="Yoon M.H."/>
            <person name="Kim S.C."/>
            <person name="Im W.T."/>
        </authorList>
    </citation>
    <scope>NUCLEOTIDE SEQUENCE [LARGE SCALE GENOMIC DNA]</scope>
    <source>
        <strain evidence="2 3">KHI28</strain>
    </source>
</reference>
<protein>
    <submittedName>
        <fullName evidence="2">Uncharacterized protein</fullName>
    </submittedName>
</protein>
<dbReference type="AlphaFoldDB" id="A0A5B8VWE1"/>
<feature type="transmembrane region" description="Helical" evidence="1">
    <location>
        <begin position="95"/>
        <end position="119"/>
    </location>
</feature>
<gene>
    <name evidence="2" type="ORF">FSB76_08665</name>
</gene>
<evidence type="ECO:0000313" key="2">
    <source>
        <dbReference type="EMBL" id="QEC76014.1"/>
    </source>
</evidence>
<proteinExistence type="predicted"/>
<dbReference type="KEGG" id="mgk:FSB76_08665"/>
<dbReference type="Proteomes" id="UP000321362">
    <property type="component" value="Chromosome"/>
</dbReference>
<evidence type="ECO:0000313" key="3">
    <source>
        <dbReference type="Proteomes" id="UP000321362"/>
    </source>
</evidence>
<keyword evidence="3" id="KW-1185">Reference proteome</keyword>
<accession>A0A5B8VWE1</accession>
<dbReference type="OrthoDB" id="981547at2"/>